<accession>A0A540KMY5</accession>
<keyword evidence="9" id="KW-0963">Cytoplasm</keyword>
<dbReference type="Proteomes" id="UP000315295">
    <property type="component" value="Unassembled WGS sequence"/>
</dbReference>
<evidence type="ECO:0000256" key="10">
    <source>
        <dbReference type="ARBA" id="ARBA00023288"/>
    </source>
</evidence>
<protein>
    <recommendedName>
        <fullName evidence="11">Autophagy-related protein</fullName>
    </recommendedName>
</protein>
<evidence type="ECO:0000256" key="5">
    <source>
        <dbReference type="ARBA" id="ARBA00022701"/>
    </source>
</evidence>
<dbReference type="GO" id="GO:0016020">
    <property type="term" value="C:membrane"/>
    <property type="evidence" value="ECO:0007669"/>
    <property type="project" value="UniProtKB-SubCell"/>
</dbReference>
<evidence type="ECO:0000256" key="9">
    <source>
        <dbReference type="ARBA" id="ARBA00023212"/>
    </source>
</evidence>
<proteinExistence type="inferred from homology"/>
<keyword evidence="6" id="KW-0833">Ubl conjugation pathway</keyword>
<dbReference type="SUPFAM" id="SSF54236">
    <property type="entry name" value="Ubiquitin-like"/>
    <property type="match status" value="2"/>
</dbReference>
<name>A0A540KMY5_MALBA</name>
<comment type="subcellular location">
    <subcellularLocation>
        <location evidence="2">Cytoplasm</location>
        <location evidence="2">Cytoskeleton</location>
    </subcellularLocation>
    <subcellularLocation>
        <location evidence="3">Membrane</location>
    </subcellularLocation>
</comment>
<evidence type="ECO:0000256" key="3">
    <source>
        <dbReference type="ARBA" id="ARBA00004370"/>
    </source>
</evidence>
<evidence type="ECO:0000313" key="12">
    <source>
        <dbReference type="EMBL" id="TQD75578.1"/>
    </source>
</evidence>
<dbReference type="Gene3D" id="3.10.20.90">
    <property type="entry name" value="Phosphatidylinositol 3-kinase Catalytic Subunit, Chain A, domain 1"/>
    <property type="match status" value="2"/>
</dbReference>
<keyword evidence="7" id="KW-0813">Transport</keyword>
<organism evidence="12 13">
    <name type="scientific">Malus baccata</name>
    <name type="common">Siberian crab apple</name>
    <name type="synonym">Pyrus baccata</name>
    <dbReference type="NCBI Taxonomy" id="106549"/>
    <lineage>
        <taxon>Eukaryota</taxon>
        <taxon>Viridiplantae</taxon>
        <taxon>Streptophyta</taxon>
        <taxon>Embryophyta</taxon>
        <taxon>Tracheophyta</taxon>
        <taxon>Spermatophyta</taxon>
        <taxon>Magnoliopsida</taxon>
        <taxon>eudicotyledons</taxon>
        <taxon>Gunneridae</taxon>
        <taxon>Pentapetalae</taxon>
        <taxon>rosids</taxon>
        <taxon>fabids</taxon>
        <taxon>Rosales</taxon>
        <taxon>Rosaceae</taxon>
        <taxon>Amygdaloideae</taxon>
        <taxon>Maleae</taxon>
        <taxon>Malus</taxon>
    </lineage>
</organism>
<sequence length="265" mass="30067">MFLCPIFSACSRPLVVLDPWNSSIYKSTVAAIADEKSFAEKCRRYPQHYNEAKYRRILEANKPRTLDAWKLRDAHPLCTPVIVQKDPSSDIPDITNIVYGCHDSNSSNVVTGALMSAIDEKNKDDDGFLRVTYSADWKKEGVVFRSGDIPVLEQRISDAKKMRQWYPSHVPVIVQNDGSGGLPELDAKKYQVHGDVTFEEFVGYLQTKVASKEPLFVYFKNTEHPNGTLMSAIDEENRDEDGFLRMTYCGTRERLDALKISESMV</sequence>
<comment type="function">
    <text evidence="1">Ubiquitin-like modifier involved in autophagosomes formation. May mediate the delivery of the autophagosomes to the vacuole via the microtubule cytoskeleton.</text>
</comment>
<keyword evidence="5" id="KW-0493">Microtubule</keyword>
<evidence type="ECO:0000256" key="8">
    <source>
        <dbReference type="ARBA" id="ARBA00023136"/>
    </source>
</evidence>
<dbReference type="GO" id="GO:0005874">
    <property type="term" value="C:microtubule"/>
    <property type="evidence" value="ECO:0007669"/>
    <property type="project" value="UniProtKB-KW"/>
</dbReference>
<dbReference type="PANTHER" id="PTHR10969">
    <property type="entry name" value="MICROTUBULE-ASSOCIATED PROTEINS 1A/1B LIGHT CHAIN 3-RELATED"/>
    <property type="match status" value="1"/>
</dbReference>
<evidence type="ECO:0000256" key="7">
    <source>
        <dbReference type="ARBA" id="ARBA00022927"/>
    </source>
</evidence>
<dbReference type="STRING" id="106549.A0A540KMY5"/>
<dbReference type="Pfam" id="PF02991">
    <property type="entry name" value="ATG8"/>
    <property type="match status" value="1"/>
</dbReference>
<evidence type="ECO:0000256" key="1">
    <source>
        <dbReference type="ARBA" id="ARBA00003307"/>
    </source>
</evidence>
<dbReference type="GO" id="GO:0015031">
    <property type="term" value="P:protein transport"/>
    <property type="evidence" value="ECO:0007669"/>
    <property type="project" value="UniProtKB-KW"/>
</dbReference>
<comment type="similarity">
    <text evidence="4 11">Belongs to the ATG8 family.</text>
</comment>
<keyword evidence="13" id="KW-1185">Reference proteome</keyword>
<dbReference type="GO" id="GO:0006914">
    <property type="term" value="P:autophagy"/>
    <property type="evidence" value="ECO:0007669"/>
    <property type="project" value="UniProtKB-KW"/>
</dbReference>
<keyword evidence="10" id="KW-0449">Lipoprotein</keyword>
<keyword evidence="11" id="KW-0072">Autophagy</keyword>
<dbReference type="EMBL" id="VIEB01001088">
    <property type="protein sequence ID" value="TQD75578.1"/>
    <property type="molecule type" value="Genomic_DNA"/>
</dbReference>
<dbReference type="InterPro" id="IPR004241">
    <property type="entry name" value="Atg8-like"/>
</dbReference>
<evidence type="ECO:0000256" key="11">
    <source>
        <dbReference type="RuleBase" id="RU004384"/>
    </source>
</evidence>
<dbReference type="InterPro" id="IPR029071">
    <property type="entry name" value="Ubiquitin-like_domsf"/>
</dbReference>
<reference evidence="12 13" key="1">
    <citation type="journal article" date="2019" name="G3 (Bethesda)">
        <title>Sequencing of a Wild Apple (Malus baccata) Genome Unravels the Differences Between Cultivated and Wild Apple Species Regarding Disease Resistance and Cold Tolerance.</title>
        <authorList>
            <person name="Chen X."/>
        </authorList>
    </citation>
    <scope>NUCLEOTIDE SEQUENCE [LARGE SCALE GENOMIC DNA]</scope>
    <source>
        <strain evidence="13">cv. Shandingzi</strain>
        <tissue evidence="12">Leaves</tissue>
    </source>
</reference>
<comment type="caution">
    <text evidence="12">The sequence shown here is derived from an EMBL/GenBank/DDBJ whole genome shotgun (WGS) entry which is preliminary data.</text>
</comment>
<evidence type="ECO:0000256" key="2">
    <source>
        <dbReference type="ARBA" id="ARBA00004245"/>
    </source>
</evidence>
<evidence type="ECO:0000256" key="6">
    <source>
        <dbReference type="ARBA" id="ARBA00022786"/>
    </source>
</evidence>
<dbReference type="AlphaFoldDB" id="A0A540KMY5"/>
<gene>
    <name evidence="12" type="ORF">C1H46_038875</name>
</gene>
<evidence type="ECO:0000313" key="13">
    <source>
        <dbReference type="Proteomes" id="UP000315295"/>
    </source>
</evidence>
<dbReference type="GO" id="GO:0005776">
    <property type="term" value="C:autophagosome"/>
    <property type="evidence" value="ECO:0007669"/>
    <property type="project" value="UniProtKB-ARBA"/>
</dbReference>
<evidence type="ECO:0000256" key="4">
    <source>
        <dbReference type="ARBA" id="ARBA00007293"/>
    </source>
</evidence>
<keyword evidence="8" id="KW-0472">Membrane</keyword>
<keyword evidence="9" id="KW-0206">Cytoskeleton</keyword>
<keyword evidence="7" id="KW-0653">Protein transport</keyword>